<dbReference type="SMART" id="SM00220">
    <property type="entry name" value="S_TKc"/>
    <property type="match status" value="1"/>
</dbReference>
<feature type="domain" description="Protein kinase" evidence="6">
    <location>
        <begin position="96"/>
        <end position="382"/>
    </location>
</feature>
<accession>A0AAX6MY87</accession>
<dbReference type="GO" id="GO:0010468">
    <property type="term" value="P:regulation of gene expression"/>
    <property type="evidence" value="ECO:0007669"/>
    <property type="project" value="TreeGrafter"/>
</dbReference>
<dbReference type="GO" id="GO:0000082">
    <property type="term" value="P:G1/S transition of mitotic cell cycle"/>
    <property type="evidence" value="ECO:0007669"/>
    <property type="project" value="TreeGrafter"/>
</dbReference>
<dbReference type="AlphaFoldDB" id="A0AAX6MY87"/>
<dbReference type="InterPro" id="IPR050108">
    <property type="entry name" value="CDK"/>
</dbReference>
<comment type="catalytic activity">
    <reaction evidence="5">
        <text>L-seryl-[protein] + ATP = O-phospho-L-seryl-[protein] + ADP + H(+)</text>
        <dbReference type="Rhea" id="RHEA:17989"/>
        <dbReference type="Rhea" id="RHEA-COMP:9863"/>
        <dbReference type="Rhea" id="RHEA-COMP:11604"/>
        <dbReference type="ChEBI" id="CHEBI:15378"/>
        <dbReference type="ChEBI" id="CHEBI:29999"/>
        <dbReference type="ChEBI" id="CHEBI:30616"/>
        <dbReference type="ChEBI" id="CHEBI:83421"/>
        <dbReference type="ChEBI" id="CHEBI:456216"/>
        <dbReference type="EC" id="2.7.11.22"/>
    </reaction>
</comment>
<keyword evidence="8" id="KW-1185">Reference proteome</keyword>
<dbReference type="Gene3D" id="3.30.200.20">
    <property type="entry name" value="Phosphorylase Kinase, domain 1"/>
    <property type="match status" value="1"/>
</dbReference>
<dbReference type="GO" id="GO:0005737">
    <property type="term" value="C:cytoplasm"/>
    <property type="evidence" value="ECO:0007669"/>
    <property type="project" value="TreeGrafter"/>
</dbReference>
<evidence type="ECO:0000256" key="2">
    <source>
        <dbReference type="ARBA" id="ARBA00022741"/>
    </source>
</evidence>
<evidence type="ECO:0000256" key="4">
    <source>
        <dbReference type="ARBA" id="ARBA00047811"/>
    </source>
</evidence>
<keyword evidence="2" id="KW-0547">Nucleotide-binding</keyword>
<dbReference type="EC" id="2.7.11.22" evidence="1"/>
<proteinExistence type="predicted"/>
<dbReference type="PANTHER" id="PTHR24056">
    <property type="entry name" value="CELL DIVISION PROTEIN KINASE"/>
    <property type="match status" value="1"/>
</dbReference>
<dbReference type="GO" id="GO:0005634">
    <property type="term" value="C:nucleus"/>
    <property type="evidence" value="ECO:0007669"/>
    <property type="project" value="TreeGrafter"/>
</dbReference>
<dbReference type="Proteomes" id="UP001369815">
    <property type="component" value="Unassembled WGS sequence"/>
</dbReference>
<dbReference type="GO" id="GO:0007165">
    <property type="term" value="P:signal transduction"/>
    <property type="evidence" value="ECO:0007669"/>
    <property type="project" value="TreeGrafter"/>
</dbReference>
<comment type="catalytic activity">
    <reaction evidence="4">
        <text>L-threonyl-[protein] + ATP = O-phospho-L-threonyl-[protein] + ADP + H(+)</text>
        <dbReference type="Rhea" id="RHEA:46608"/>
        <dbReference type="Rhea" id="RHEA-COMP:11060"/>
        <dbReference type="Rhea" id="RHEA-COMP:11605"/>
        <dbReference type="ChEBI" id="CHEBI:15378"/>
        <dbReference type="ChEBI" id="CHEBI:30013"/>
        <dbReference type="ChEBI" id="CHEBI:30616"/>
        <dbReference type="ChEBI" id="CHEBI:61977"/>
        <dbReference type="ChEBI" id="CHEBI:456216"/>
        <dbReference type="EC" id="2.7.11.22"/>
    </reaction>
</comment>
<evidence type="ECO:0000259" key="6">
    <source>
        <dbReference type="PROSITE" id="PS50011"/>
    </source>
</evidence>
<evidence type="ECO:0000256" key="3">
    <source>
        <dbReference type="ARBA" id="ARBA00022840"/>
    </source>
</evidence>
<dbReference type="GO" id="GO:0004693">
    <property type="term" value="F:cyclin-dependent protein serine/threonine kinase activity"/>
    <property type="evidence" value="ECO:0007669"/>
    <property type="project" value="UniProtKB-EC"/>
</dbReference>
<protein>
    <recommendedName>
        <fullName evidence="1">cyclin-dependent kinase</fullName>
        <ecNumber evidence="1">2.7.11.22</ecNumber>
    </recommendedName>
</protein>
<name>A0AAX6MY87_9PEZI</name>
<evidence type="ECO:0000313" key="8">
    <source>
        <dbReference type="Proteomes" id="UP001369815"/>
    </source>
</evidence>
<dbReference type="PANTHER" id="PTHR24056:SF576">
    <property type="entry name" value="SERINE_THREONINE-PROTEIN KINASE CSK1"/>
    <property type="match status" value="1"/>
</dbReference>
<keyword evidence="3" id="KW-0067">ATP-binding</keyword>
<dbReference type="InterPro" id="IPR000719">
    <property type="entry name" value="Prot_kinase_dom"/>
</dbReference>
<dbReference type="SUPFAM" id="SSF56112">
    <property type="entry name" value="Protein kinase-like (PK-like)"/>
    <property type="match status" value="1"/>
</dbReference>
<dbReference type="GO" id="GO:0000307">
    <property type="term" value="C:cyclin-dependent protein kinase holoenzyme complex"/>
    <property type="evidence" value="ECO:0007669"/>
    <property type="project" value="TreeGrafter"/>
</dbReference>
<dbReference type="Gene3D" id="1.10.510.10">
    <property type="entry name" value="Transferase(Phosphotransferase) domain 1"/>
    <property type="match status" value="1"/>
</dbReference>
<evidence type="ECO:0000256" key="5">
    <source>
        <dbReference type="ARBA" id="ARBA00048367"/>
    </source>
</evidence>
<evidence type="ECO:0000256" key="1">
    <source>
        <dbReference type="ARBA" id="ARBA00012425"/>
    </source>
</evidence>
<dbReference type="InterPro" id="IPR011009">
    <property type="entry name" value="Kinase-like_dom_sf"/>
</dbReference>
<comment type="caution">
    <text evidence="7">The sequence shown here is derived from an EMBL/GenBank/DDBJ whole genome shotgun (WGS) entry which is preliminary data.</text>
</comment>
<dbReference type="EMBL" id="JBANMG010000001">
    <property type="protein sequence ID" value="KAK6957579.1"/>
    <property type="molecule type" value="Genomic_DNA"/>
</dbReference>
<sequence>MTSTSDWRASLSSSERYDNIQAIKEALDRSSDTDPPSQKNAFALENEAYKASTSRAEYDEACRSLLEQKAPVSSEAQPASIEQAAPESPGIEIGNYQNCHYVASGLTAEVYRSDTVALKVIVDTSVGEPHNPYREAKILKLLERPCIPLLETFRDQEQRFTLAFPFMPLDLADLVEQGRLPRSRIQKHFTDLFNALVYIHEKGIIHRDIKPSVLLLGSPDGPAYLSDFGSAWHPELSVYTEPPNDKILDVGTGPYRAPEALFGDKSYGPEIDMWAAGAMLAECCRETPRELFESRPTHEDGNQLGLILSIFKTIGSPTRESWPEAVNFKTPPFEMYRVFEGRSWDDILPDVDQDFRELVAALVIYSKSKRATASQALKFRFGKLVSLKTHVQRLLTTASESA</sequence>
<gene>
    <name evidence="7" type="ORF">Daesc_000366</name>
</gene>
<dbReference type="GO" id="GO:0010389">
    <property type="term" value="P:regulation of G2/M transition of mitotic cell cycle"/>
    <property type="evidence" value="ECO:0007669"/>
    <property type="project" value="TreeGrafter"/>
</dbReference>
<dbReference type="GO" id="GO:0005524">
    <property type="term" value="F:ATP binding"/>
    <property type="evidence" value="ECO:0007669"/>
    <property type="project" value="UniProtKB-KW"/>
</dbReference>
<dbReference type="GO" id="GO:0030332">
    <property type="term" value="F:cyclin binding"/>
    <property type="evidence" value="ECO:0007669"/>
    <property type="project" value="TreeGrafter"/>
</dbReference>
<evidence type="ECO:0000313" key="7">
    <source>
        <dbReference type="EMBL" id="KAK6957579.1"/>
    </source>
</evidence>
<dbReference type="PROSITE" id="PS50011">
    <property type="entry name" value="PROTEIN_KINASE_DOM"/>
    <property type="match status" value="1"/>
</dbReference>
<dbReference type="Pfam" id="PF00069">
    <property type="entry name" value="Pkinase"/>
    <property type="match status" value="1"/>
</dbReference>
<organism evidence="7 8">
    <name type="scientific">Daldinia eschscholtzii</name>
    <dbReference type="NCBI Taxonomy" id="292717"/>
    <lineage>
        <taxon>Eukaryota</taxon>
        <taxon>Fungi</taxon>
        <taxon>Dikarya</taxon>
        <taxon>Ascomycota</taxon>
        <taxon>Pezizomycotina</taxon>
        <taxon>Sordariomycetes</taxon>
        <taxon>Xylariomycetidae</taxon>
        <taxon>Xylariales</taxon>
        <taxon>Hypoxylaceae</taxon>
        <taxon>Daldinia</taxon>
    </lineage>
</organism>
<reference evidence="7 8" key="1">
    <citation type="journal article" date="2024" name="Front Chem Biol">
        <title>Unveiling the potential of Daldinia eschscholtzii MFLUCC 19-0629 through bioactivity and bioinformatics studies for enhanced sustainable agriculture production.</title>
        <authorList>
            <person name="Brooks S."/>
            <person name="Weaver J.A."/>
            <person name="Klomchit A."/>
            <person name="Alharthi S.A."/>
            <person name="Onlamun T."/>
            <person name="Nurani R."/>
            <person name="Vong T.K."/>
            <person name="Alberti F."/>
            <person name="Greco C."/>
        </authorList>
    </citation>
    <scope>NUCLEOTIDE SEQUENCE [LARGE SCALE GENOMIC DNA]</scope>
    <source>
        <strain evidence="7">MFLUCC 19-0629</strain>
    </source>
</reference>